<evidence type="ECO:0000256" key="5">
    <source>
        <dbReference type="HAMAP-Rule" id="MF_00294"/>
    </source>
</evidence>
<comment type="caution">
    <text evidence="6">The sequence shown here is derived from an EMBL/GenBank/DDBJ whole genome shotgun (WGS) entry which is preliminary data.</text>
</comment>
<dbReference type="EMBL" id="MGAV01000021">
    <property type="protein sequence ID" value="OGK53316.1"/>
    <property type="molecule type" value="Genomic_DNA"/>
</dbReference>
<evidence type="ECO:0000256" key="3">
    <source>
        <dbReference type="ARBA" id="ARBA00023274"/>
    </source>
</evidence>
<dbReference type="GO" id="GO:0005840">
    <property type="term" value="C:ribosome"/>
    <property type="evidence" value="ECO:0007669"/>
    <property type="project" value="UniProtKB-KW"/>
</dbReference>
<comment type="similarity">
    <text evidence="1 5">Belongs to the bacterial ribosomal protein bL33 family.</text>
</comment>
<dbReference type="GO" id="GO:0006412">
    <property type="term" value="P:translation"/>
    <property type="evidence" value="ECO:0007669"/>
    <property type="project" value="UniProtKB-UniRule"/>
</dbReference>
<evidence type="ECO:0000313" key="6">
    <source>
        <dbReference type="EMBL" id="OGK53316.1"/>
    </source>
</evidence>
<dbReference type="Proteomes" id="UP000177418">
    <property type="component" value="Unassembled WGS sequence"/>
</dbReference>
<dbReference type="HAMAP" id="MF_00294">
    <property type="entry name" value="Ribosomal_bL33"/>
    <property type="match status" value="1"/>
</dbReference>
<dbReference type="GO" id="GO:1990904">
    <property type="term" value="C:ribonucleoprotein complex"/>
    <property type="evidence" value="ECO:0007669"/>
    <property type="project" value="UniProtKB-KW"/>
</dbReference>
<reference evidence="6 7" key="1">
    <citation type="journal article" date="2016" name="Nat. Commun.">
        <title>Thousands of microbial genomes shed light on interconnected biogeochemical processes in an aquifer system.</title>
        <authorList>
            <person name="Anantharaman K."/>
            <person name="Brown C.T."/>
            <person name="Hug L.A."/>
            <person name="Sharon I."/>
            <person name="Castelle C.J."/>
            <person name="Probst A.J."/>
            <person name="Thomas B.C."/>
            <person name="Singh A."/>
            <person name="Wilkins M.J."/>
            <person name="Karaoz U."/>
            <person name="Brodie E.L."/>
            <person name="Williams K.H."/>
            <person name="Hubbard S.S."/>
            <person name="Banfield J.F."/>
        </authorList>
    </citation>
    <scope>NUCLEOTIDE SEQUENCE [LARGE SCALE GENOMIC DNA]</scope>
</reference>
<dbReference type="InterPro" id="IPR011332">
    <property type="entry name" value="Ribosomal_zn-bd"/>
</dbReference>
<evidence type="ECO:0000256" key="1">
    <source>
        <dbReference type="ARBA" id="ARBA00007596"/>
    </source>
</evidence>
<evidence type="ECO:0000256" key="2">
    <source>
        <dbReference type="ARBA" id="ARBA00022980"/>
    </source>
</evidence>
<dbReference type="GO" id="GO:0003735">
    <property type="term" value="F:structural constituent of ribosome"/>
    <property type="evidence" value="ECO:0007669"/>
    <property type="project" value="InterPro"/>
</dbReference>
<dbReference type="Pfam" id="PF00471">
    <property type="entry name" value="Ribosomal_L33"/>
    <property type="match status" value="1"/>
</dbReference>
<dbReference type="SUPFAM" id="SSF57829">
    <property type="entry name" value="Zn-binding ribosomal proteins"/>
    <property type="match status" value="1"/>
</dbReference>
<dbReference type="NCBIfam" id="NF001860">
    <property type="entry name" value="PRK00595.1"/>
    <property type="match status" value="1"/>
</dbReference>
<keyword evidence="3 5" id="KW-0687">Ribonucleoprotein</keyword>
<protein>
    <recommendedName>
        <fullName evidence="4 5">Large ribosomal subunit protein bL33</fullName>
    </recommendedName>
</protein>
<accession>A0A1F7JCH8</accession>
<keyword evidence="2 5" id="KW-0689">Ribosomal protein</keyword>
<evidence type="ECO:0000256" key="4">
    <source>
        <dbReference type="ARBA" id="ARBA00035176"/>
    </source>
</evidence>
<name>A0A1F7JCH8_9BACT</name>
<dbReference type="InterPro" id="IPR038584">
    <property type="entry name" value="Ribosomal_bL33_sf"/>
</dbReference>
<evidence type="ECO:0000313" key="7">
    <source>
        <dbReference type="Proteomes" id="UP000177418"/>
    </source>
</evidence>
<dbReference type="InterPro" id="IPR001705">
    <property type="entry name" value="Ribosomal_bL33"/>
</dbReference>
<dbReference type="Gene3D" id="2.20.28.120">
    <property type="entry name" value="Ribosomal protein L33"/>
    <property type="match status" value="1"/>
</dbReference>
<organism evidence="6 7">
    <name type="scientific">Candidatus Roizmanbacteria bacterium RIFCSPLOWO2_02_FULL_36_11</name>
    <dbReference type="NCBI Taxonomy" id="1802071"/>
    <lineage>
        <taxon>Bacteria</taxon>
        <taxon>Candidatus Roizmaniibacteriota</taxon>
    </lineage>
</organism>
<dbReference type="GO" id="GO:0005737">
    <property type="term" value="C:cytoplasm"/>
    <property type="evidence" value="ECO:0007669"/>
    <property type="project" value="UniProtKB-ARBA"/>
</dbReference>
<sequence length="57" mass="6776">MAKKGNRIKLGLTCTICKRHNYVTEKSKINTTESLKFMKYCLKCRKKTEHKEKKKLD</sequence>
<dbReference type="NCBIfam" id="TIGR01023">
    <property type="entry name" value="rpmG_bact"/>
    <property type="match status" value="1"/>
</dbReference>
<dbReference type="NCBIfam" id="NF001764">
    <property type="entry name" value="PRK00504.1"/>
    <property type="match status" value="1"/>
</dbReference>
<dbReference type="AlphaFoldDB" id="A0A1F7JCH8"/>
<proteinExistence type="inferred from homology"/>
<gene>
    <name evidence="5" type="primary">rpmG</name>
    <name evidence="6" type="ORF">A3H78_03365</name>
</gene>